<sequence length="114" mass="12392">MAMILLHLRAPAPQPPHSLELGALRARLADWPWPERVFDTRLGDAPYVTVRISVPAIDAALLAELRVRCAALAPLRCALWLGGNREAPPVQVSVAELQAADAELAQRLGETNED</sequence>
<gene>
    <name evidence="1" type="ORF">C7443_106204</name>
</gene>
<reference evidence="1 2" key="1">
    <citation type="submission" date="2018-05" db="EMBL/GenBank/DDBJ databases">
        <title>Genomic Encyclopedia of Type Strains, Phase IV (KMG-IV): sequencing the most valuable type-strain genomes for metagenomic binning, comparative biology and taxonomic classification.</title>
        <authorList>
            <person name="Goeker M."/>
        </authorList>
    </citation>
    <scope>NUCLEOTIDE SEQUENCE [LARGE SCALE GENOMIC DNA]</scope>
    <source>
        <strain evidence="1 2">DSM 23606</strain>
    </source>
</reference>
<evidence type="ECO:0000313" key="2">
    <source>
        <dbReference type="Proteomes" id="UP000246569"/>
    </source>
</evidence>
<dbReference type="AlphaFoldDB" id="A0A317MU62"/>
<organism evidence="1 2">
    <name type="scientific">Plasticicumulans acidivorans</name>
    <dbReference type="NCBI Taxonomy" id="886464"/>
    <lineage>
        <taxon>Bacteria</taxon>
        <taxon>Pseudomonadati</taxon>
        <taxon>Pseudomonadota</taxon>
        <taxon>Gammaproteobacteria</taxon>
        <taxon>Candidatus Competibacteraceae</taxon>
        <taxon>Plasticicumulans</taxon>
    </lineage>
</organism>
<name>A0A317MU62_9GAMM</name>
<proteinExistence type="predicted"/>
<evidence type="ECO:0000313" key="1">
    <source>
        <dbReference type="EMBL" id="PWV61190.1"/>
    </source>
</evidence>
<accession>A0A317MU62</accession>
<dbReference type="RefSeq" id="WP_146213297.1">
    <property type="nucleotide sequence ID" value="NZ_QGTJ01000006.1"/>
</dbReference>
<keyword evidence="2" id="KW-1185">Reference proteome</keyword>
<protein>
    <submittedName>
        <fullName evidence="1">Uncharacterized protein</fullName>
    </submittedName>
</protein>
<dbReference type="EMBL" id="QGTJ01000006">
    <property type="protein sequence ID" value="PWV61190.1"/>
    <property type="molecule type" value="Genomic_DNA"/>
</dbReference>
<comment type="caution">
    <text evidence="1">The sequence shown here is derived from an EMBL/GenBank/DDBJ whole genome shotgun (WGS) entry which is preliminary data.</text>
</comment>
<dbReference type="Proteomes" id="UP000246569">
    <property type="component" value="Unassembled WGS sequence"/>
</dbReference>